<proteinExistence type="predicted"/>
<gene>
    <name evidence="2" type="ORF">N0V91_002696</name>
</gene>
<dbReference type="OrthoDB" id="5413827at2759"/>
<evidence type="ECO:0000313" key="3">
    <source>
        <dbReference type="Proteomes" id="UP001140510"/>
    </source>
</evidence>
<keyword evidence="3" id="KW-1185">Reference proteome</keyword>
<organism evidence="2 3">
    <name type="scientific">Didymella pomorum</name>
    <dbReference type="NCBI Taxonomy" id="749634"/>
    <lineage>
        <taxon>Eukaryota</taxon>
        <taxon>Fungi</taxon>
        <taxon>Dikarya</taxon>
        <taxon>Ascomycota</taxon>
        <taxon>Pezizomycotina</taxon>
        <taxon>Dothideomycetes</taxon>
        <taxon>Pleosporomycetidae</taxon>
        <taxon>Pleosporales</taxon>
        <taxon>Pleosporineae</taxon>
        <taxon>Didymellaceae</taxon>
        <taxon>Didymella</taxon>
    </lineage>
</organism>
<comment type="caution">
    <text evidence="2">The sequence shown here is derived from an EMBL/GenBank/DDBJ whole genome shotgun (WGS) entry which is preliminary data.</text>
</comment>
<evidence type="ECO:0000256" key="1">
    <source>
        <dbReference type="SAM" id="MobiDB-lite"/>
    </source>
</evidence>
<name>A0A9W8ZK18_9PLEO</name>
<feature type="region of interest" description="Disordered" evidence="1">
    <location>
        <begin position="176"/>
        <end position="210"/>
    </location>
</feature>
<dbReference type="AlphaFoldDB" id="A0A9W8ZK18"/>
<accession>A0A9W8ZK18</accession>
<evidence type="ECO:0000313" key="2">
    <source>
        <dbReference type="EMBL" id="KAJ4409340.1"/>
    </source>
</evidence>
<reference evidence="2" key="1">
    <citation type="submission" date="2022-10" db="EMBL/GenBank/DDBJ databases">
        <title>Tapping the CABI collections for fungal endophytes: first genome assemblies for Collariella, Neodidymelliopsis, Ascochyta clinopodiicola, Didymella pomorum, Didymosphaeria variabile, Neocosmospora piperis and Neocucurbitaria cava.</title>
        <authorList>
            <person name="Hill R."/>
        </authorList>
    </citation>
    <scope>NUCLEOTIDE SEQUENCE</scope>
    <source>
        <strain evidence="2">IMI 355091</strain>
    </source>
</reference>
<dbReference type="EMBL" id="JAPEVA010000012">
    <property type="protein sequence ID" value="KAJ4409340.1"/>
    <property type="molecule type" value="Genomic_DNA"/>
</dbReference>
<sequence>MTECCPAATRASPRTPFFWPIVSKQFWAETIGIFYASSTFKVGTSIDLYILASSQQQCVRRMRYLVVRLGFGIKHHNRIWSPGRSSSVINNFESLKGLILLIGRTVEDNENYSGTTLTWNYGSNGKALGTVIRGSRLEGSSWDEERNRLPVFLREFQQHRLQPELTRVYLFERNKQSQRKDPQYHPSDRRWKDDPDVFRNRREKDDVVQATSRKELAASLRAQLLGQDMDLLFPDREAEDERLLQEHGMM</sequence>
<dbReference type="Proteomes" id="UP001140510">
    <property type="component" value="Unassembled WGS sequence"/>
</dbReference>
<protein>
    <submittedName>
        <fullName evidence="2">Uncharacterized protein</fullName>
    </submittedName>
</protein>